<evidence type="ECO:0000313" key="3">
    <source>
        <dbReference type="Proteomes" id="UP000321248"/>
    </source>
</evidence>
<feature type="domain" description="Beta-lactamase-related" evidence="1">
    <location>
        <begin position="90"/>
        <end position="398"/>
    </location>
</feature>
<dbReference type="Proteomes" id="UP000321248">
    <property type="component" value="Unassembled WGS sequence"/>
</dbReference>
<dbReference type="InterPro" id="IPR012338">
    <property type="entry name" value="Beta-lactam/transpept-like"/>
</dbReference>
<dbReference type="AlphaFoldDB" id="A0A5C8KWX6"/>
<dbReference type="SUPFAM" id="SSF56601">
    <property type="entry name" value="beta-lactamase/transpeptidase-like"/>
    <property type="match status" value="1"/>
</dbReference>
<dbReference type="InterPro" id="IPR001466">
    <property type="entry name" value="Beta-lactam-related"/>
</dbReference>
<protein>
    <submittedName>
        <fullName evidence="2">Beta-lactamase family protein</fullName>
    </submittedName>
</protein>
<evidence type="ECO:0000313" key="2">
    <source>
        <dbReference type="EMBL" id="TXK65730.1"/>
    </source>
</evidence>
<organism evidence="2 3">
    <name type="scientific">Alkalisalibacterium limincola</name>
    <dbReference type="NCBI Taxonomy" id="2699169"/>
    <lineage>
        <taxon>Bacteria</taxon>
        <taxon>Pseudomonadati</taxon>
        <taxon>Pseudomonadota</taxon>
        <taxon>Gammaproteobacteria</taxon>
        <taxon>Lysobacterales</taxon>
        <taxon>Lysobacteraceae</taxon>
        <taxon>Alkalisalibacterium</taxon>
    </lineage>
</organism>
<dbReference type="Gene3D" id="3.40.710.10">
    <property type="entry name" value="DD-peptidase/beta-lactamase superfamily"/>
    <property type="match status" value="1"/>
</dbReference>
<dbReference type="Pfam" id="PF00144">
    <property type="entry name" value="Beta-lactamase"/>
    <property type="match status" value="1"/>
</dbReference>
<comment type="caution">
    <text evidence="2">The sequence shown here is derived from an EMBL/GenBank/DDBJ whole genome shotgun (WGS) entry which is preliminary data.</text>
</comment>
<accession>A0A5C8KWX6</accession>
<proteinExistence type="predicted"/>
<sequence>MSFLPGLHEPVTPDRAEVHVHAAAPRMASMRCHLARGFHVPGGLLVLYAPEPMMRTSVLLWCALALPFQAGGAPDTGQVLDSATLEQLEREAGAIVRRGRHVGFGISLLVDDRVVWTGTWGEAERGRGLPFDSARPMPLGELGELYLAGLALRLEHAGALDLEAPLYGADIDDRGLGEAVPNIRQVLSHHSGVIGVRLNGMYVEASDVDGKGAMELPPLYLLDRPGVSASRSTLAVEWVARHMARQQGLSVAALMEREVTGPLGLAPLLHAGDVTGPLYSRGREEPARVARERSALGLASSLDQLAAYVAAVLPDARPDWLPQASLDRLYQAQNREARPDLGQRSALAFQLEGDPRPGVGPVARLASNFPASHASVRVSPQHRVAVVAMANFGEADRALEDLLDHAFDALLASRLPGLAQRPSREQLPSRLPLPEGLQPDVPAARYASFGGLVEVEDVDGVLDVRWLGWRFSGEPRGDGWFRPRLRVLRIPLGLQALDRIAIRPVRDGDRRLLLVQGSRGRSFIIGSALEDASSGPDAARWAGTYRIEQDDALLERGRVREVDLVHEDDLLRLQFTARGGPIRASLDMPLVPEGGGYYRIPGLGPGLGDRMRFEERNGSPPRVHFSGYSAVRVE</sequence>
<reference evidence="2 3" key="1">
    <citation type="submission" date="2019-08" db="EMBL/GenBank/DDBJ databases">
        <authorList>
            <person name="Karlyshev A.V."/>
        </authorList>
    </citation>
    <scope>NUCLEOTIDE SEQUENCE [LARGE SCALE GENOMIC DNA]</scope>
    <source>
        <strain evidence="2 3">Alg18-2.2</strain>
    </source>
</reference>
<keyword evidence="3" id="KW-1185">Reference proteome</keyword>
<name>A0A5C8KWX6_9GAMM</name>
<evidence type="ECO:0000259" key="1">
    <source>
        <dbReference type="Pfam" id="PF00144"/>
    </source>
</evidence>
<dbReference type="EMBL" id="VRTS01000001">
    <property type="protein sequence ID" value="TXK65730.1"/>
    <property type="molecule type" value="Genomic_DNA"/>
</dbReference>
<gene>
    <name evidence="2" type="ORF">FU658_01010</name>
</gene>